<evidence type="ECO:0000313" key="1">
    <source>
        <dbReference type="EMBL" id="TGX81189.1"/>
    </source>
</evidence>
<evidence type="ECO:0000313" key="2">
    <source>
        <dbReference type="Proteomes" id="UP000308886"/>
    </source>
</evidence>
<protein>
    <submittedName>
        <fullName evidence="1">Uncharacterized protein</fullName>
    </submittedName>
</protein>
<dbReference type="EMBL" id="SRZC01000019">
    <property type="protein sequence ID" value="TGX81189.1"/>
    <property type="molecule type" value="Genomic_DNA"/>
</dbReference>
<dbReference type="Proteomes" id="UP000308886">
    <property type="component" value="Unassembled WGS sequence"/>
</dbReference>
<organism evidence="1 2">
    <name type="scientific">Palleniella muris</name>
    <dbReference type="NCBI Taxonomy" id="3038145"/>
    <lineage>
        <taxon>Bacteria</taxon>
        <taxon>Pseudomonadati</taxon>
        <taxon>Bacteroidota</taxon>
        <taxon>Bacteroidia</taxon>
        <taxon>Bacteroidales</taxon>
        <taxon>Prevotellaceae</taxon>
        <taxon>Palleniella</taxon>
    </lineage>
</organism>
<name>A0AC61QNE7_9BACT</name>
<proteinExistence type="predicted"/>
<reference evidence="1" key="1">
    <citation type="submission" date="2019-04" db="EMBL/GenBank/DDBJ databases">
        <title>Microbes associate with the intestines of laboratory mice.</title>
        <authorList>
            <person name="Navarre W."/>
            <person name="Wong E."/>
            <person name="Huang K."/>
            <person name="Tropini C."/>
            <person name="Ng K."/>
            <person name="Yu B."/>
        </authorList>
    </citation>
    <scope>NUCLEOTIDE SEQUENCE</scope>
    <source>
        <strain evidence="1">NM73_A23</strain>
    </source>
</reference>
<accession>A0AC61QNE7</accession>
<keyword evidence="2" id="KW-1185">Reference proteome</keyword>
<comment type="caution">
    <text evidence="1">The sequence shown here is derived from an EMBL/GenBank/DDBJ whole genome shotgun (WGS) entry which is preliminary data.</text>
</comment>
<gene>
    <name evidence="1" type="ORF">E5358_11275</name>
</gene>
<sequence length="195" mass="22338">MSMEHKAFLFDTDKFYAEIKPVMEDSVKNTEVAHEYINSHLDEFQSPYTGEPLEEDWEDEFDELTLQVYFDILLTACYDVEDDRGLADMWDAVNEVIKSLDIFKEGSVPVTGREIEADGVTVDPGMEGMGLIDRDEAEAILEVLKDNRDAAEDAEPDPEEMLYEADPEEWMEAYDDLCTLYEDALGEKKGLLFTF</sequence>